<evidence type="ECO:0000256" key="1">
    <source>
        <dbReference type="ARBA" id="ARBA00004606"/>
    </source>
</evidence>
<dbReference type="GO" id="GO:0015018">
    <property type="term" value="F:galactosylgalactosylxylosylprotein 3-beta-glucuronosyltransferase activity"/>
    <property type="evidence" value="ECO:0007669"/>
    <property type="project" value="InterPro"/>
</dbReference>
<comment type="cofactor">
    <cofactor evidence="10">
        <name>Mn(2+)</name>
        <dbReference type="ChEBI" id="CHEBI:29035"/>
    </cofactor>
</comment>
<keyword evidence="8 12" id="KW-0325">Glycoprotein</keyword>
<dbReference type="InterPro" id="IPR005027">
    <property type="entry name" value="Glyco_trans_43"/>
</dbReference>
<comment type="caution">
    <text evidence="14">The sequence shown here is derived from an EMBL/GenBank/DDBJ whole genome shotgun (WGS) entry which is preliminary data.</text>
</comment>
<evidence type="ECO:0000256" key="2">
    <source>
        <dbReference type="ARBA" id="ARBA00007706"/>
    </source>
</evidence>
<organism evidence="14 15">
    <name type="scientific">Seminavis robusta</name>
    <dbReference type="NCBI Taxonomy" id="568900"/>
    <lineage>
        <taxon>Eukaryota</taxon>
        <taxon>Sar</taxon>
        <taxon>Stramenopiles</taxon>
        <taxon>Ochrophyta</taxon>
        <taxon>Bacillariophyta</taxon>
        <taxon>Bacillariophyceae</taxon>
        <taxon>Bacillariophycidae</taxon>
        <taxon>Naviculales</taxon>
        <taxon>Naviculaceae</taxon>
        <taxon>Seminavis</taxon>
    </lineage>
</organism>
<keyword evidence="5" id="KW-0735">Signal-anchor</keyword>
<evidence type="ECO:0000256" key="11">
    <source>
        <dbReference type="PIRSR" id="PIRSR605027-4"/>
    </source>
</evidence>
<evidence type="ECO:0000256" key="6">
    <source>
        <dbReference type="ARBA" id="ARBA00022989"/>
    </source>
</evidence>
<evidence type="ECO:0000256" key="3">
    <source>
        <dbReference type="ARBA" id="ARBA00022679"/>
    </source>
</evidence>
<keyword evidence="3" id="KW-0808">Transferase</keyword>
<dbReference type="Pfam" id="PF03360">
    <property type="entry name" value="Glyco_transf_43"/>
    <property type="match status" value="1"/>
</dbReference>
<dbReference type="Gene3D" id="3.90.550.10">
    <property type="entry name" value="Spore Coat Polysaccharide Biosynthesis Protein SpsA, Chain A"/>
    <property type="match status" value="1"/>
</dbReference>
<keyword evidence="10" id="KW-0464">Manganese</keyword>
<name>A0A9N8EGT4_9STRA</name>
<feature type="compositionally biased region" description="Polar residues" evidence="13">
    <location>
        <begin position="50"/>
        <end position="68"/>
    </location>
</feature>
<dbReference type="OrthoDB" id="675023at2759"/>
<evidence type="ECO:0000256" key="7">
    <source>
        <dbReference type="ARBA" id="ARBA00023136"/>
    </source>
</evidence>
<evidence type="ECO:0000256" key="13">
    <source>
        <dbReference type="SAM" id="MobiDB-lite"/>
    </source>
</evidence>
<evidence type="ECO:0000256" key="12">
    <source>
        <dbReference type="PIRSR" id="PIRSR605027-6"/>
    </source>
</evidence>
<dbReference type="GO" id="GO:0000139">
    <property type="term" value="C:Golgi membrane"/>
    <property type="evidence" value="ECO:0007669"/>
    <property type="project" value="TreeGrafter"/>
</dbReference>
<keyword evidence="15" id="KW-1185">Reference proteome</keyword>
<keyword evidence="4" id="KW-0812">Transmembrane</keyword>
<protein>
    <submittedName>
        <fullName evidence="14">Galactosylgalactosylxylosylprotein 3-beta-glucuronosyltransferase</fullName>
    </submittedName>
</protein>
<comment type="similarity">
    <text evidence="2">Belongs to the glycosyltransferase 43 family.</text>
</comment>
<dbReference type="Proteomes" id="UP001153069">
    <property type="component" value="Unassembled WGS sequence"/>
</dbReference>
<dbReference type="PANTHER" id="PTHR10896:SF65">
    <property type="entry name" value="GALACTOSYLGALACTOSYLXYLOSYLPROTEIN 3-BETA-GLUCURONOSYLTRANSFERASE 3"/>
    <property type="match status" value="1"/>
</dbReference>
<evidence type="ECO:0000256" key="8">
    <source>
        <dbReference type="ARBA" id="ARBA00023180"/>
    </source>
</evidence>
<feature type="binding site" evidence="10">
    <location>
        <position position="244"/>
    </location>
    <ligand>
        <name>Mn(2+)</name>
        <dbReference type="ChEBI" id="CHEBI:29035"/>
    </ligand>
</feature>
<evidence type="ECO:0000256" key="9">
    <source>
        <dbReference type="PIRSR" id="PIRSR605027-1"/>
    </source>
</evidence>
<keyword evidence="10" id="KW-0479">Metal-binding</keyword>
<gene>
    <name evidence="14" type="ORF">SEMRO_1074_G238310.1</name>
</gene>
<feature type="active site" description="Proton donor/acceptor" evidence="9">
    <location>
        <position position="337"/>
    </location>
</feature>
<accession>A0A9N8EGT4</accession>
<feature type="glycosylation site" description="N-linked (GlcNAc...) asparagine" evidence="12">
    <location>
        <position position="357"/>
    </location>
</feature>
<dbReference type="GO" id="GO:0005975">
    <property type="term" value="P:carbohydrate metabolic process"/>
    <property type="evidence" value="ECO:0007669"/>
    <property type="project" value="TreeGrafter"/>
</dbReference>
<dbReference type="InterPro" id="IPR029044">
    <property type="entry name" value="Nucleotide-diphossugar_trans"/>
</dbReference>
<feature type="region of interest" description="Disordered" evidence="13">
    <location>
        <begin position="48"/>
        <end position="71"/>
    </location>
</feature>
<reference evidence="14" key="1">
    <citation type="submission" date="2020-06" db="EMBL/GenBank/DDBJ databases">
        <authorList>
            <consortium name="Plant Systems Biology data submission"/>
        </authorList>
    </citation>
    <scope>NUCLEOTIDE SEQUENCE</scope>
    <source>
        <strain evidence="14">D6</strain>
    </source>
</reference>
<proteinExistence type="inferred from homology"/>
<keyword evidence="6" id="KW-1133">Transmembrane helix</keyword>
<comment type="subcellular location">
    <subcellularLocation>
        <location evidence="1">Membrane</location>
        <topology evidence="1">Single-pass type II membrane protein</topology>
    </subcellularLocation>
</comment>
<dbReference type="PANTHER" id="PTHR10896">
    <property type="entry name" value="GALACTOSYLGALACTOSYLXYLOSYLPROTEIN 3-BETA-GLUCURONOSYLTRANSFERASE BETA-1,3-GLUCURONYLTRANSFERASE"/>
    <property type="match status" value="1"/>
</dbReference>
<evidence type="ECO:0000256" key="5">
    <source>
        <dbReference type="ARBA" id="ARBA00022968"/>
    </source>
</evidence>
<evidence type="ECO:0000256" key="4">
    <source>
        <dbReference type="ARBA" id="ARBA00022692"/>
    </source>
</evidence>
<sequence length="394" mass="44208">MKTTVFFIMVALLVLGYLHLLTMYAQRIDSSVIFHHVAARNSIQEEFKQSHQSQQYQSGPPLSDSRSVQLPPPRLSAAETKQLQELTAFSSQELPPLVQRIPDHQGRSIPKDKATLLQQLADLDDPQIRAQRVLYIITPTHKRITQRVDLMRLQQTLTLASLQYHHSLIYWIILEDAPTCSHAVRNIAQESGLYFAHKAVHSSDNNNKKKKKKTPHRGLAQRNAGLETVLQVGKEGVIYFADDDNGYDSRLFAELLFTRHTSIFAVGLSGGAAYERCHVDPTTGKVDAILSTWKPKYNVGKRTRKFPMDMAGFALSTTALVTTKARFRPQSTAGMLETDFLSLLVADVAELEPLAANCTRILAWHVKTTEPQWAHNPELDGDGTKTFALIKSML</sequence>
<evidence type="ECO:0000313" key="15">
    <source>
        <dbReference type="Proteomes" id="UP001153069"/>
    </source>
</evidence>
<feature type="site" description="Interaction with galactose moiety of substrate glycoprotein" evidence="11">
    <location>
        <position position="275"/>
    </location>
</feature>
<evidence type="ECO:0000313" key="14">
    <source>
        <dbReference type="EMBL" id="CAB9520110.1"/>
    </source>
</evidence>
<dbReference type="GO" id="GO:0046872">
    <property type="term" value="F:metal ion binding"/>
    <property type="evidence" value="ECO:0007669"/>
    <property type="project" value="UniProtKB-KW"/>
</dbReference>
<evidence type="ECO:0000256" key="10">
    <source>
        <dbReference type="PIRSR" id="PIRSR605027-3"/>
    </source>
</evidence>
<dbReference type="SUPFAM" id="SSF53448">
    <property type="entry name" value="Nucleotide-diphospho-sugar transferases"/>
    <property type="match status" value="1"/>
</dbReference>
<dbReference type="EMBL" id="CAICTM010001072">
    <property type="protein sequence ID" value="CAB9520110.1"/>
    <property type="molecule type" value="Genomic_DNA"/>
</dbReference>
<dbReference type="GO" id="GO:0050650">
    <property type="term" value="P:chondroitin sulfate proteoglycan biosynthetic process"/>
    <property type="evidence" value="ECO:0007669"/>
    <property type="project" value="TreeGrafter"/>
</dbReference>
<dbReference type="AlphaFoldDB" id="A0A9N8EGT4"/>
<keyword evidence="7" id="KW-0472">Membrane</keyword>